<comment type="similarity">
    <text evidence="1">Belongs to the glycosyltransferase 2 family. WaaE/KdtX subfamily.</text>
</comment>
<protein>
    <submittedName>
        <fullName evidence="3">Glycosyltransferase family 2 protein</fullName>
    </submittedName>
</protein>
<dbReference type="AlphaFoldDB" id="A0A6H0KS27"/>
<evidence type="ECO:0000256" key="1">
    <source>
        <dbReference type="ARBA" id="ARBA00038494"/>
    </source>
</evidence>
<feature type="domain" description="Glycosyltransferase 2-like" evidence="2">
    <location>
        <begin position="9"/>
        <end position="130"/>
    </location>
</feature>
<name>A0A6H0KS27_9BACE</name>
<dbReference type="CDD" id="cd02511">
    <property type="entry name" value="Beta4Glucosyltransferase"/>
    <property type="match status" value="1"/>
</dbReference>
<reference evidence="3 4" key="1">
    <citation type="submission" date="2020-03" db="EMBL/GenBank/DDBJ databases">
        <title>Genomic analysis of Bacteroides faecium CBA7301.</title>
        <authorList>
            <person name="Kim J."/>
            <person name="Roh S.W."/>
        </authorList>
    </citation>
    <scope>NUCLEOTIDE SEQUENCE [LARGE SCALE GENOMIC DNA]</scope>
    <source>
        <strain evidence="3 4">CBA7301</strain>
    </source>
</reference>
<dbReference type="SUPFAM" id="SSF53448">
    <property type="entry name" value="Nucleotide-diphospho-sugar transferases"/>
    <property type="match status" value="1"/>
</dbReference>
<accession>A0A6H0KS27</accession>
<dbReference type="EMBL" id="CP050831">
    <property type="protein sequence ID" value="QIU96274.1"/>
    <property type="molecule type" value="Genomic_DNA"/>
</dbReference>
<evidence type="ECO:0000259" key="2">
    <source>
        <dbReference type="Pfam" id="PF00535"/>
    </source>
</evidence>
<proteinExistence type="inferred from homology"/>
<sequence>MNKLDLTTIILTYNEELHIRRCLENVCPISKKVIVVDSPSTDSTVEICKEFENVEVVVHKYPGNQAEQFNWALDNVEISTEWVLRIDADEYLLPELMEEIEAKLPTLPKEVTGIELKRRHIFMDRWVKHGVYPVLIMRMFRKGMGRYDDARLMDEHIALKEGRSIVLNNDFCDHSLIDLGDYCRKHINYAQREACEVLNDEFNLSGGNDRDKNGGLGKQAKEKHYRKNDYNKLPLFWRSFAYFCYRYIMRGGFLDGKEGFLFAFIQGWWYRAMVDGNILACKKACGEDKEKMKVFIKNRWNISL</sequence>
<dbReference type="Pfam" id="PF00535">
    <property type="entry name" value="Glycos_transf_2"/>
    <property type="match status" value="1"/>
</dbReference>
<dbReference type="Proteomes" id="UP000501780">
    <property type="component" value="Chromosome"/>
</dbReference>
<evidence type="ECO:0000313" key="4">
    <source>
        <dbReference type="Proteomes" id="UP000501780"/>
    </source>
</evidence>
<gene>
    <name evidence="3" type="ORF">BacF7301_19915</name>
</gene>
<dbReference type="GO" id="GO:0016740">
    <property type="term" value="F:transferase activity"/>
    <property type="evidence" value="ECO:0007669"/>
    <property type="project" value="UniProtKB-KW"/>
</dbReference>
<keyword evidence="3" id="KW-0808">Transferase</keyword>
<evidence type="ECO:0000313" key="3">
    <source>
        <dbReference type="EMBL" id="QIU96274.1"/>
    </source>
</evidence>
<dbReference type="KEGG" id="bfc:BacF7301_19915"/>
<dbReference type="InterPro" id="IPR029044">
    <property type="entry name" value="Nucleotide-diphossugar_trans"/>
</dbReference>
<dbReference type="Gene3D" id="3.90.550.10">
    <property type="entry name" value="Spore Coat Polysaccharide Biosynthesis Protein SpsA, Chain A"/>
    <property type="match status" value="1"/>
</dbReference>
<keyword evidence="4" id="KW-1185">Reference proteome</keyword>
<dbReference type="PANTHER" id="PTHR43630">
    <property type="entry name" value="POLY-BETA-1,6-N-ACETYL-D-GLUCOSAMINE SYNTHASE"/>
    <property type="match status" value="1"/>
</dbReference>
<organism evidence="3 4">
    <name type="scientific">Bacteroides faecium</name>
    <dbReference type="NCBI Taxonomy" id="2715212"/>
    <lineage>
        <taxon>Bacteria</taxon>
        <taxon>Pseudomonadati</taxon>
        <taxon>Bacteroidota</taxon>
        <taxon>Bacteroidia</taxon>
        <taxon>Bacteroidales</taxon>
        <taxon>Bacteroidaceae</taxon>
        <taxon>Bacteroides</taxon>
    </lineage>
</organism>
<dbReference type="InterPro" id="IPR001173">
    <property type="entry name" value="Glyco_trans_2-like"/>
</dbReference>
<dbReference type="RefSeq" id="WP_167965581.1">
    <property type="nucleotide sequence ID" value="NZ_CP050831.1"/>
</dbReference>
<dbReference type="PANTHER" id="PTHR43630:SF2">
    <property type="entry name" value="GLYCOSYLTRANSFERASE"/>
    <property type="match status" value="1"/>
</dbReference>